<organism evidence="1 2">
    <name type="scientific">Pseudomonas fluorescens</name>
    <dbReference type="NCBI Taxonomy" id="294"/>
    <lineage>
        <taxon>Bacteria</taxon>
        <taxon>Pseudomonadati</taxon>
        <taxon>Pseudomonadota</taxon>
        <taxon>Gammaproteobacteria</taxon>
        <taxon>Pseudomonadales</taxon>
        <taxon>Pseudomonadaceae</taxon>
        <taxon>Pseudomonas</taxon>
    </lineage>
</organism>
<evidence type="ECO:0000313" key="1">
    <source>
        <dbReference type="EMBL" id="KZN20490.1"/>
    </source>
</evidence>
<reference evidence="2" key="1">
    <citation type="submission" date="2016-03" db="EMBL/GenBank/DDBJ databases">
        <authorList>
            <person name="Ray J."/>
            <person name="Price M."/>
            <person name="Deutschbauer A."/>
        </authorList>
    </citation>
    <scope>NUCLEOTIDE SEQUENCE [LARGE SCALE GENOMIC DNA]</scope>
    <source>
        <strain evidence="2">FW300-N1B4</strain>
    </source>
</reference>
<evidence type="ECO:0000313" key="2">
    <source>
        <dbReference type="Proteomes" id="UP000076489"/>
    </source>
</evidence>
<gene>
    <name evidence="1" type="ORF">A1D17_02820</name>
</gene>
<dbReference type="EMBL" id="LUKJ01000002">
    <property type="protein sequence ID" value="KZN20490.1"/>
    <property type="molecule type" value="Genomic_DNA"/>
</dbReference>
<protein>
    <submittedName>
        <fullName evidence="1">Uncharacterized protein</fullName>
    </submittedName>
</protein>
<sequence>MSKQNPPLTRTIRSGFDDETVEIDTYQEIHWPNHQHKVGAGYPLNPELRRWFDQTPNEARESLETKHWWGLPFIRTDTWEAMEKHRREVQASHRQEQNEFVKSDEQLEADIAKDKAQWFATWPTGTRYEVRCLDGGAWDRSTGWGMVGSLEEAIDICKNGPSWRH</sequence>
<dbReference type="OrthoDB" id="8247306at2"/>
<name>A0A166QLX9_PSEFL</name>
<dbReference type="AlphaFoldDB" id="A0A166QLX9"/>
<reference evidence="1 2" key="2">
    <citation type="journal article" date="2018" name="Nature">
        <title>Mutant phenotypes for thousands of bacterial genes of unknown function.</title>
        <authorList>
            <person name="Price M.N."/>
            <person name="Wetmore K.M."/>
            <person name="Waters R.J."/>
            <person name="Callaghan M."/>
            <person name="Ray J."/>
            <person name="Liu H."/>
            <person name="Kuehl J.V."/>
            <person name="Melnyk R.A."/>
            <person name="Lamson J.S."/>
            <person name="Suh Y."/>
            <person name="Carlson H.K."/>
            <person name="Esquivel Z."/>
            <person name="Sadeeshkumar H."/>
            <person name="Chakraborty R."/>
            <person name="Zane G.M."/>
            <person name="Rubin B.E."/>
            <person name="Wall J.D."/>
            <person name="Visel A."/>
            <person name="Bristow J."/>
            <person name="Blow M.J."/>
            <person name="Arkin A.P."/>
            <person name="Deutschbauer A.M."/>
        </authorList>
    </citation>
    <scope>NUCLEOTIDE SEQUENCE [LARGE SCALE GENOMIC DNA]</scope>
    <source>
        <strain evidence="1 2">FW300-N1B4</strain>
    </source>
</reference>
<dbReference type="RefSeq" id="WP_063340536.1">
    <property type="nucleotide sequence ID" value="NZ_LUKJ01000002.1"/>
</dbReference>
<comment type="caution">
    <text evidence="1">The sequence shown here is derived from an EMBL/GenBank/DDBJ whole genome shotgun (WGS) entry which is preliminary data.</text>
</comment>
<proteinExistence type="predicted"/>
<accession>A0A166QLX9</accession>
<dbReference type="Proteomes" id="UP000076489">
    <property type="component" value="Unassembled WGS sequence"/>
</dbReference>